<dbReference type="EMBL" id="JAMQJY010000001">
    <property type="protein sequence ID" value="MCM2675567.1"/>
    <property type="molecule type" value="Genomic_DNA"/>
</dbReference>
<protein>
    <submittedName>
        <fullName evidence="1">Uncharacterized protein</fullName>
    </submittedName>
</protein>
<accession>A0ABT0XK21</accession>
<gene>
    <name evidence="1" type="ORF">NDM98_08725</name>
</gene>
<name>A0ABT0XK21_9BACI</name>
<dbReference type="RefSeq" id="WP_251606438.1">
    <property type="nucleotide sequence ID" value="NZ_JAMQJY010000001.1"/>
</dbReference>
<sequence length="156" mass="17125">MDVLPSDKPGSVRQVLWRNSANRDVVIYIRVVPAVGDPGDFVEIMTSGRKVWRRSTLINGTRNSPVNDPLMYASQAGLLFMKGRVDIPKGDPVDFARIPSELAPEFNWWVNCAVAGTTGDRKIVVRDNGILSASGLIANLPDNVTSVYVNLVMPMK</sequence>
<keyword evidence="2" id="KW-1185">Reference proteome</keyword>
<dbReference type="Proteomes" id="UP001203665">
    <property type="component" value="Unassembled WGS sequence"/>
</dbReference>
<evidence type="ECO:0000313" key="1">
    <source>
        <dbReference type="EMBL" id="MCM2675567.1"/>
    </source>
</evidence>
<organism evidence="1 2">
    <name type="scientific">Alkalicoccobacillus plakortidis</name>
    <dbReference type="NCBI Taxonomy" id="444060"/>
    <lineage>
        <taxon>Bacteria</taxon>
        <taxon>Bacillati</taxon>
        <taxon>Bacillota</taxon>
        <taxon>Bacilli</taxon>
        <taxon>Bacillales</taxon>
        <taxon>Bacillaceae</taxon>
        <taxon>Alkalicoccobacillus</taxon>
    </lineage>
</organism>
<comment type="caution">
    <text evidence="1">The sequence shown here is derived from an EMBL/GenBank/DDBJ whole genome shotgun (WGS) entry which is preliminary data.</text>
</comment>
<reference evidence="1" key="1">
    <citation type="submission" date="2022-06" db="EMBL/GenBank/DDBJ databases">
        <title>Alkalicoccobacillus porphyridii sp. nov., isolated from a marine red alga, Porphyridium purpureum and reclassification of Shouchella plakortidis and Shouchella gibsonii as Alkalicoccobacillus plakortidis comb. nov. and Alkalicoccobacillus gibsonii comb. nov.</title>
        <authorList>
            <person name="Kim K.H."/>
            <person name="Lee J.K."/>
            <person name="Han D.M."/>
            <person name="Baek J.H."/>
            <person name="Jeon C.O."/>
        </authorList>
    </citation>
    <scope>NUCLEOTIDE SEQUENCE</scope>
    <source>
        <strain evidence="1">DSM 19153</strain>
    </source>
</reference>
<evidence type="ECO:0000313" key="2">
    <source>
        <dbReference type="Proteomes" id="UP001203665"/>
    </source>
</evidence>
<proteinExistence type="predicted"/>